<name>A0A023G4V8_AMBTT</name>
<feature type="region of interest" description="Disordered" evidence="1">
    <location>
        <begin position="37"/>
        <end position="56"/>
    </location>
</feature>
<evidence type="ECO:0000256" key="1">
    <source>
        <dbReference type="SAM" id="MobiDB-lite"/>
    </source>
</evidence>
<evidence type="ECO:0000313" key="3">
    <source>
        <dbReference type="EMBL" id="JAC27900.1"/>
    </source>
</evidence>
<dbReference type="AlphaFoldDB" id="A0A023G4V8"/>
<sequence>MAALLWCLKCSSGFVSSAFSFPDVHPKKIDHVQDTKLPHQEERSDPIASHQEVTTTTDATLDKDGLLWAFVVYGSRRSALHEASQLLCLRRLELQHQLLAVGLVQRLDQVLLGVLAILGGSLLGLSVGPVVTDGHFVKPYAQDTA</sequence>
<protein>
    <submittedName>
        <fullName evidence="3">Putative secreted protein</fullName>
    </submittedName>
</protein>
<reference evidence="3" key="1">
    <citation type="submission" date="2014-03" db="EMBL/GenBank/DDBJ databases">
        <title>The sialotranscriptome of Amblyomma triste, Amblyomma parvum and Amblyomma cajennense ticks, uncovered by 454-based RNA-seq.</title>
        <authorList>
            <person name="Garcia G.R."/>
            <person name="Gardinassi L.G."/>
            <person name="Ribeiro J.M."/>
            <person name="Anatriello E."/>
            <person name="Ferreira B.R."/>
            <person name="Moreira H.N."/>
            <person name="Mafra C."/>
            <person name="Olegario M.M."/>
            <person name="Szabo P.J."/>
            <person name="Miranda-Santos I.K."/>
            <person name="Maruyama S.R."/>
        </authorList>
    </citation>
    <scope>NUCLEOTIDE SEQUENCE</scope>
    <source>
        <strain evidence="3">Mato Grasso do Sul</strain>
        <tissue evidence="3">Salivary glands</tissue>
    </source>
</reference>
<feature type="non-terminal residue" evidence="3">
    <location>
        <position position="145"/>
    </location>
</feature>
<proteinExistence type="evidence at transcript level"/>
<dbReference type="EMBL" id="GBBM01007518">
    <property type="protein sequence ID" value="JAC27900.1"/>
    <property type="molecule type" value="mRNA"/>
</dbReference>
<evidence type="ECO:0000256" key="2">
    <source>
        <dbReference type="SAM" id="SignalP"/>
    </source>
</evidence>
<organism evidence="3">
    <name type="scientific">Amblyomma triste</name>
    <name type="common">Neotropical tick</name>
    <dbReference type="NCBI Taxonomy" id="251400"/>
    <lineage>
        <taxon>Eukaryota</taxon>
        <taxon>Metazoa</taxon>
        <taxon>Ecdysozoa</taxon>
        <taxon>Arthropoda</taxon>
        <taxon>Chelicerata</taxon>
        <taxon>Arachnida</taxon>
        <taxon>Acari</taxon>
        <taxon>Parasitiformes</taxon>
        <taxon>Ixodida</taxon>
        <taxon>Ixodoidea</taxon>
        <taxon>Ixodidae</taxon>
        <taxon>Amblyomminae</taxon>
        <taxon>Amblyomma</taxon>
    </lineage>
</organism>
<feature type="signal peptide" evidence="2">
    <location>
        <begin position="1"/>
        <end position="17"/>
    </location>
</feature>
<feature type="chain" id="PRO_5001521674" evidence="2">
    <location>
        <begin position="18"/>
        <end position="145"/>
    </location>
</feature>
<accession>A0A023G4V8</accession>
<keyword evidence="2" id="KW-0732">Signal</keyword>